<sequence length="83" mass="8400">MNAKVVLLLVGLVVGGLVGYLTRPQAAEIKLGPLSVEIQDKDSTAGARGGALTSGQLQHVGLFALIGAVVGFGAGFVADRGRR</sequence>
<dbReference type="AlphaFoldDB" id="A0A177JCS3"/>
<name>A0A177JCS3_9HYPH</name>
<evidence type="ECO:0000313" key="2">
    <source>
        <dbReference type="Proteomes" id="UP000469949"/>
    </source>
</evidence>
<organism evidence="1 2">
    <name type="scientific">Methylorubrum populi</name>
    <dbReference type="NCBI Taxonomy" id="223967"/>
    <lineage>
        <taxon>Bacteria</taxon>
        <taxon>Pseudomonadati</taxon>
        <taxon>Pseudomonadota</taxon>
        <taxon>Alphaproteobacteria</taxon>
        <taxon>Hyphomicrobiales</taxon>
        <taxon>Methylobacteriaceae</taxon>
        <taxon>Methylorubrum</taxon>
    </lineage>
</organism>
<dbReference type="EMBL" id="WEKV01000008">
    <property type="protein sequence ID" value="KAB7785851.1"/>
    <property type="molecule type" value="Genomic_DNA"/>
</dbReference>
<dbReference type="RefSeq" id="WP_012453379.1">
    <property type="nucleotide sequence ID" value="NZ_CP039546.1"/>
</dbReference>
<evidence type="ECO:0000313" key="1">
    <source>
        <dbReference type="EMBL" id="KAB7785851.1"/>
    </source>
</evidence>
<accession>A0A177JCS3</accession>
<comment type="caution">
    <text evidence="1">The sequence shown here is derived from an EMBL/GenBank/DDBJ whole genome shotgun (WGS) entry which is preliminary data.</text>
</comment>
<proteinExistence type="predicted"/>
<protein>
    <submittedName>
        <fullName evidence="1">Uncharacterized protein</fullName>
    </submittedName>
</protein>
<dbReference type="Proteomes" id="UP000469949">
    <property type="component" value="Unassembled WGS sequence"/>
</dbReference>
<reference evidence="1 2" key="1">
    <citation type="submission" date="2019-10" db="EMBL/GenBank/DDBJ databases">
        <title>Draft Genome Sequence of the Caffeine Degrading Methylotroph Methylorubrum populi PINKEL.</title>
        <authorList>
            <person name="Dawson S.C."/>
            <person name="Zhang X."/>
            <person name="Wright M.E."/>
            <person name="Sharma G."/>
            <person name="Langner J.T."/>
            <person name="Ditty J.L."/>
            <person name="Subuyuj G.A."/>
        </authorList>
    </citation>
    <scope>NUCLEOTIDE SEQUENCE [LARGE SCALE GENOMIC DNA]</scope>
    <source>
        <strain evidence="1 2">Pinkel</strain>
    </source>
</reference>
<gene>
    <name evidence="1" type="ORF">F8B43_1252</name>
</gene>